<organism evidence="1 2">
    <name type="scientific">Russula earlei</name>
    <dbReference type="NCBI Taxonomy" id="71964"/>
    <lineage>
        <taxon>Eukaryota</taxon>
        <taxon>Fungi</taxon>
        <taxon>Dikarya</taxon>
        <taxon>Basidiomycota</taxon>
        <taxon>Agaricomycotina</taxon>
        <taxon>Agaricomycetes</taxon>
        <taxon>Russulales</taxon>
        <taxon>Russulaceae</taxon>
        <taxon>Russula</taxon>
    </lineage>
</organism>
<reference evidence="1" key="1">
    <citation type="submission" date="2021-03" db="EMBL/GenBank/DDBJ databases">
        <title>Evolutionary priming and transition to the ectomycorrhizal habit in an iconic lineage of mushroom-forming fungi: is preadaptation a requirement?</title>
        <authorList>
            <consortium name="DOE Joint Genome Institute"/>
            <person name="Looney B.P."/>
            <person name="Miyauchi S."/>
            <person name="Morin E."/>
            <person name="Drula E."/>
            <person name="Courty P.E."/>
            <person name="Chicoki N."/>
            <person name="Fauchery L."/>
            <person name="Kohler A."/>
            <person name="Kuo A."/>
            <person name="LaButti K."/>
            <person name="Pangilinan J."/>
            <person name="Lipzen A."/>
            <person name="Riley R."/>
            <person name="Andreopoulos W."/>
            <person name="He G."/>
            <person name="Johnson J."/>
            <person name="Barry K.W."/>
            <person name="Grigoriev I.V."/>
            <person name="Nagy L."/>
            <person name="Hibbett D."/>
            <person name="Henrissat B."/>
            <person name="Matheny P.B."/>
            <person name="Labbe J."/>
            <person name="Martin A.F."/>
        </authorList>
    </citation>
    <scope>NUCLEOTIDE SEQUENCE</scope>
    <source>
        <strain evidence="1">BPL698</strain>
    </source>
</reference>
<name>A0ACC0U7C4_9AGAM</name>
<dbReference type="Proteomes" id="UP001207468">
    <property type="component" value="Unassembled WGS sequence"/>
</dbReference>
<keyword evidence="2" id="KW-1185">Reference proteome</keyword>
<gene>
    <name evidence="1" type="ORF">F5148DRAFT_150886</name>
</gene>
<dbReference type="EMBL" id="JAGFNK010000138">
    <property type="protein sequence ID" value="KAI9507151.1"/>
    <property type="molecule type" value="Genomic_DNA"/>
</dbReference>
<accession>A0ACC0U7C4</accession>
<comment type="caution">
    <text evidence="1">The sequence shown here is derived from an EMBL/GenBank/DDBJ whole genome shotgun (WGS) entry which is preliminary data.</text>
</comment>
<evidence type="ECO:0000313" key="1">
    <source>
        <dbReference type="EMBL" id="KAI9507151.1"/>
    </source>
</evidence>
<sequence>MSPSDHSPPSPAPTPSSSPPPMSAPSTPPPAPPAPPSRLSVKRKASEEPDVPPDGIPTSSKDFEAGRVTCEACGDSVSYRDERTGAFTTKHWDAHKLGCPAPSSTTPPDRETSESLPQPSAPSAEPHSAGPPSKRRRAKRSEEERIQYLRSDPYVAKFEAYRVLCASCDKWIRLRPNSTYCSIPWDAHRKSCLARKGAKDSAPPFFVADPGARKYDGERVLCKACNSWIFVGQESQAAQAWSQHRAQCRPASPSAPSASSSAIPSVPPPPQHQLALVSSVLPPPTSRTIKEKDHPPSPLASSSPQPPSAPRLSDPPLSASAPGTGSESRRRNAEQRATQLRADPLLAQVEPHRVFCALCRKWVQLRQDSTFCAYPWQQHRSKCVIRHEKKIKTKAVESVPHSGRATSASCDESTDYCEHELGAEGDEMDTTAEDPDAVPDAGATDKRAPRYGDLDSPADRYVGLSDSILLCVTTGPSLIHISSHRAAFGQRSPSGLLSFCACRLDFTRHSIAYLFRTTYTPADALTIAALVAYLNAALPPDKHEEFDTAEVTRAAKMLHDRGSVTFEGDMLKLLR</sequence>
<evidence type="ECO:0000313" key="2">
    <source>
        <dbReference type="Proteomes" id="UP001207468"/>
    </source>
</evidence>
<proteinExistence type="predicted"/>
<protein>
    <submittedName>
        <fullName evidence="1">Uncharacterized protein</fullName>
    </submittedName>
</protein>